<dbReference type="SUPFAM" id="SSF48371">
    <property type="entry name" value="ARM repeat"/>
    <property type="match status" value="1"/>
</dbReference>
<dbReference type="KEGG" id="dwi:6652143"/>
<evidence type="ECO:0000313" key="7">
    <source>
        <dbReference type="EMBL" id="EDW85850.1"/>
    </source>
</evidence>
<evidence type="ECO:0000256" key="1">
    <source>
        <dbReference type="ARBA" id="ARBA00010394"/>
    </source>
</evidence>
<dbReference type="InterPro" id="IPR000225">
    <property type="entry name" value="Armadillo"/>
</dbReference>
<keyword evidence="4 5" id="KW-0653">Protein transport</keyword>
<organism evidence="7 8">
    <name type="scientific">Drosophila willistoni</name>
    <name type="common">Fruit fly</name>
    <dbReference type="NCBI Taxonomy" id="7260"/>
    <lineage>
        <taxon>Eukaryota</taxon>
        <taxon>Metazoa</taxon>
        <taxon>Ecdysozoa</taxon>
        <taxon>Arthropoda</taxon>
        <taxon>Hexapoda</taxon>
        <taxon>Insecta</taxon>
        <taxon>Pterygota</taxon>
        <taxon>Neoptera</taxon>
        <taxon>Endopterygota</taxon>
        <taxon>Diptera</taxon>
        <taxon>Brachycera</taxon>
        <taxon>Muscomorpha</taxon>
        <taxon>Ephydroidea</taxon>
        <taxon>Drosophilidae</taxon>
        <taxon>Drosophila</taxon>
        <taxon>Sophophora</taxon>
    </lineage>
</organism>
<dbReference type="GO" id="GO:0061608">
    <property type="term" value="F:nuclear import signal receptor activity"/>
    <property type="evidence" value="ECO:0007669"/>
    <property type="project" value="InterPro"/>
</dbReference>
<accession>B4NNB1</accession>
<keyword evidence="2 5" id="KW-0813">Transport</keyword>
<dbReference type="InterPro" id="IPR024931">
    <property type="entry name" value="Importin_alpha"/>
</dbReference>
<dbReference type="SMART" id="SM00185">
    <property type="entry name" value="ARM"/>
    <property type="match status" value="6"/>
</dbReference>
<dbReference type="GO" id="GO:0009653">
    <property type="term" value="P:anatomical structure morphogenesis"/>
    <property type="evidence" value="ECO:0007669"/>
    <property type="project" value="UniProtKB-ARBA"/>
</dbReference>
<keyword evidence="8" id="KW-1185">Reference proteome</keyword>
<name>B4NNB1_DROWI</name>
<dbReference type="InterPro" id="IPR032413">
    <property type="entry name" value="Arm_3"/>
</dbReference>
<dbReference type="InterPro" id="IPR011989">
    <property type="entry name" value="ARM-like"/>
</dbReference>
<comment type="similarity">
    <text evidence="1 5">Belongs to the importin alpha family.</text>
</comment>
<sequence length="451" mass="50431">MESEKESEKELQPWERCVINITLRKSKNKEEMAQRRIAFFKEMKRQTIKSPLELKMEEMLEAIRSKITKNQIEGVRWFRELLSQDSPPIDTLIERGIVPVMINFLSHGSNPEVQLAATSVLFGIASGNTEQTRCVMDNGAVPKLIALLQSPKAKTTAQPSDDTVTTQLPLLRQLVKLLMNLCRSKNPPPRTVEVNRLMSVLRQLLLHSDVEVLSDTCWAIFYLSDDSSYKIQSVIEANAVGLLVNLLDKHEDIILIPTLRCVGNIAAGTDDQTDTVILNGALPKLVPLLQHPNSDIVREAAWTVSNIAAGDSQQIEALLEAKIYVEIKKVLESGHFRAQREAIWAVANAIVSGTTQQTVKLVQDNNLLPPFLNHLNASDASPNNVILVGLEHLFSAAKELGILQTFCQTVEEMDGLQKLETLQYNQNAEVSAKATKILDSYFNYYDILEPQ</sequence>
<evidence type="ECO:0000256" key="6">
    <source>
        <dbReference type="PROSITE-ProRule" id="PRU00259"/>
    </source>
</evidence>
<dbReference type="AlphaFoldDB" id="B4NNB1"/>
<dbReference type="Pfam" id="PF00514">
    <property type="entry name" value="Arm"/>
    <property type="match status" value="1"/>
</dbReference>
<keyword evidence="3" id="KW-0677">Repeat</keyword>
<dbReference type="Proteomes" id="UP000007798">
    <property type="component" value="Unassembled WGS sequence"/>
</dbReference>
<dbReference type="PIRSF" id="PIRSF005673">
    <property type="entry name" value="Importin_alpha"/>
    <property type="match status" value="1"/>
</dbReference>
<evidence type="ECO:0000256" key="5">
    <source>
        <dbReference type="PIRNR" id="PIRNR005673"/>
    </source>
</evidence>
<protein>
    <recommendedName>
        <fullName evidence="5">Importin subunit alpha</fullName>
    </recommendedName>
</protein>
<gene>
    <name evidence="7" type="primary">Dwil\GK22920</name>
    <name evidence="7" type="ORF">Dwil_GK22920</name>
</gene>
<dbReference type="PANTHER" id="PTHR23316">
    <property type="entry name" value="IMPORTIN ALPHA"/>
    <property type="match status" value="1"/>
</dbReference>
<dbReference type="STRING" id="7260.B4NNB1"/>
<dbReference type="eggNOG" id="KOG0166">
    <property type="taxonomic scope" value="Eukaryota"/>
</dbReference>
<dbReference type="Pfam" id="PF16186">
    <property type="entry name" value="Arm_3"/>
    <property type="match status" value="1"/>
</dbReference>
<proteinExistence type="inferred from homology"/>
<reference evidence="7 8" key="1">
    <citation type="journal article" date="2007" name="Nature">
        <title>Evolution of genes and genomes on the Drosophila phylogeny.</title>
        <authorList>
            <consortium name="Drosophila 12 Genomes Consortium"/>
            <person name="Clark A.G."/>
            <person name="Eisen M.B."/>
            <person name="Smith D.R."/>
            <person name="Bergman C.M."/>
            <person name="Oliver B."/>
            <person name="Markow T.A."/>
            <person name="Kaufman T.C."/>
            <person name="Kellis M."/>
            <person name="Gelbart W."/>
            <person name="Iyer V.N."/>
            <person name="Pollard D.A."/>
            <person name="Sackton T.B."/>
            <person name="Larracuente A.M."/>
            <person name="Singh N.D."/>
            <person name="Abad J.P."/>
            <person name="Abt D.N."/>
            <person name="Adryan B."/>
            <person name="Aguade M."/>
            <person name="Akashi H."/>
            <person name="Anderson W.W."/>
            <person name="Aquadro C.F."/>
            <person name="Ardell D.H."/>
            <person name="Arguello R."/>
            <person name="Artieri C.G."/>
            <person name="Barbash D.A."/>
            <person name="Barker D."/>
            <person name="Barsanti P."/>
            <person name="Batterham P."/>
            <person name="Batzoglou S."/>
            <person name="Begun D."/>
            <person name="Bhutkar A."/>
            <person name="Blanco E."/>
            <person name="Bosak S.A."/>
            <person name="Bradley R.K."/>
            <person name="Brand A.D."/>
            <person name="Brent M.R."/>
            <person name="Brooks A.N."/>
            <person name="Brown R.H."/>
            <person name="Butlin R.K."/>
            <person name="Caggese C."/>
            <person name="Calvi B.R."/>
            <person name="Bernardo de Carvalho A."/>
            <person name="Caspi A."/>
            <person name="Castrezana S."/>
            <person name="Celniker S.E."/>
            <person name="Chang J.L."/>
            <person name="Chapple C."/>
            <person name="Chatterji S."/>
            <person name="Chinwalla A."/>
            <person name="Civetta A."/>
            <person name="Clifton S.W."/>
            <person name="Comeron J.M."/>
            <person name="Costello J.C."/>
            <person name="Coyne J.A."/>
            <person name="Daub J."/>
            <person name="David R.G."/>
            <person name="Delcher A.L."/>
            <person name="Delehaunty K."/>
            <person name="Do C.B."/>
            <person name="Ebling H."/>
            <person name="Edwards K."/>
            <person name="Eickbush T."/>
            <person name="Evans J.D."/>
            <person name="Filipski A."/>
            <person name="Findeiss S."/>
            <person name="Freyhult E."/>
            <person name="Fulton L."/>
            <person name="Fulton R."/>
            <person name="Garcia A.C."/>
            <person name="Gardiner A."/>
            <person name="Garfield D.A."/>
            <person name="Garvin B.E."/>
            <person name="Gibson G."/>
            <person name="Gilbert D."/>
            <person name="Gnerre S."/>
            <person name="Godfrey J."/>
            <person name="Good R."/>
            <person name="Gotea V."/>
            <person name="Gravely B."/>
            <person name="Greenberg A.J."/>
            <person name="Griffiths-Jones S."/>
            <person name="Gross S."/>
            <person name="Guigo R."/>
            <person name="Gustafson E.A."/>
            <person name="Haerty W."/>
            <person name="Hahn M.W."/>
            <person name="Halligan D.L."/>
            <person name="Halpern A.L."/>
            <person name="Halter G.M."/>
            <person name="Han M.V."/>
            <person name="Heger A."/>
            <person name="Hillier L."/>
            <person name="Hinrichs A.S."/>
            <person name="Holmes I."/>
            <person name="Hoskins R.A."/>
            <person name="Hubisz M.J."/>
            <person name="Hultmark D."/>
            <person name="Huntley M.A."/>
            <person name="Jaffe D.B."/>
            <person name="Jagadeeshan S."/>
            <person name="Jeck W.R."/>
            <person name="Johnson J."/>
            <person name="Jones C.D."/>
            <person name="Jordan W.C."/>
            <person name="Karpen G.H."/>
            <person name="Kataoka E."/>
            <person name="Keightley P.D."/>
            <person name="Kheradpour P."/>
            <person name="Kirkness E.F."/>
            <person name="Koerich L.B."/>
            <person name="Kristiansen K."/>
            <person name="Kudrna D."/>
            <person name="Kulathinal R.J."/>
            <person name="Kumar S."/>
            <person name="Kwok R."/>
            <person name="Lander E."/>
            <person name="Langley C.H."/>
            <person name="Lapoint R."/>
            <person name="Lazzaro B.P."/>
            <person name="Lee S.J."/>
            <person name="Levesque L."/>
            <person name="Li R."/>
            <person name="Lin C.F."/>
            <person name="Lin M.F."/>
            <person name="Lindblad-Toh K."/>
            <person name="Llopart A."/>
            <person name="Long M."/>
            <person name="Low L."/>
            <person name="Lozovsky E."/>
            <person name="Lu J."/>
            <person name="Luo M."/>
            <person name="Machado C.A."/>
            <person name="Makalowski W."/>
            <person name="Marzo M."/>
            <person name="Matsuda M."/>
            <person name="Matzkin L."/>
            <person name="McAllister B."/>
            <person name="McBride C.S."/>
            <person name="McKernan B."/>
            <person name="McKernan K."/>
            <person name="Mendez-Lago M."/>
            <person name="Minx P."/>
            <person name="Mollenhauer M.U."/>
            <person name="Montooth K."/>
            <person name="Mount S.M."/>
            <person name="Mu X."/>
            <person name="Myers E."/>
            <person name="Negre B."/>
            <person name="Newfeld S."/>
            <person name="Nielsen R."/>
            <person name="Noor M.A."/>
            <person name="O'Grady P."/>
            <person name="Pachter L."/>
            <person name="Papaceit M."/>
            <person name="Parisi M.J."/>
            <person name="Parisi M."/>
            <person name="Parts L."/>
            <person name="Pedersen J.S."/>
            <person name="Pesole G."/>
            <person name="Phillippy A.M."/>
            <person name="Ponting C.P."/>
            <person name="Pop M."/>
            <person name="Porcelli D."/>
            <person name="Powell J.R."/>
            <person name="Prohaska S."/>
            <person name="Pruitt K."/>
            <person name="Puig M."/>
            <person name="Quesneville H."/>
            <person name="Ram K.R."/>
            <person name="Rand D."/>
            <person name="Rasmussen M.D."/>
            <person name="Reed L.K."/>
            <person name="Reenan R."/>
            <person name="Reily A."/>
            <person name="Remington K.A."/>
            <person name="Rieger T.T."/>
            <person name="Ritchie M.G."/>
            <person name="Robin C."/>
            <person name="Rogers Y.H."/>
            <person name="Rohde C."/>
            <person name="Rozas J."/>
            <person name="Rubenfield M.J."/>
            <person name="Ruiz A."/>
            <person name="Russo S."/>
            <person name="Salzberg S.L."/>
            <person name="Sanchez-Gracia A."/>
            <person name="Saranga D.J."/>
            <person name="Sato H."/>
            <person name="Schaeffer S.W."/>
            <person name="Schatz M.C."/>
            <person name="Schlenke T."/>
            <person name="Schwartz R."/>
            <person name="Segarra C."/>
            <person name="Singh R.S."/>
            <person name="Sirot L."/>
            <person name="Sirota M."/>
            <person name="Sisneros N.B."/>
            <person name="Smith C.D."/>
            <person name="Smith T.F."/>
            <person name="Spieth J."/>
            <person name="Stage D.E."/>
            <person name="Stark A."/>
            <person name="Stephan W."/>
            <person name="Strausberg R.L."/>
            <person name="Strempel S."/>
            <person name="Sturgill D."/>
            <person name="Sutton G."/>
            <person name="Sutton G.G."/>
            <person name="Tao W."/>
            <person name="Teichmann S."/>
            <person name="Tobari Y.N."/>
            <person name="Tomimura Y."/>
            <person name="Tsolas J.M."/>
            <person name="Valente V.L."/>
            <person name="Venter E."/>
            <person name="Venter J.C."/>
            <person name="Vicario S."/>
            <person name="Vieira F.G."/>
            <person name="Vilella A.J."/>
            <person name="Villasante A."/>
            <person name="Walenz B."/>
            <person name="Wang J."/>
            <person name="Wasserman M."/>
            <person name="Watts T."/>
            <person name="Wilson D."/>
            <person name="Wilson R.K."/>
            <person name="Wing R.A."/>
            <person name="Wolfner M.F."/>
            <person name="Wong A."/>
            <person name="Wong G.K."/>
            <person name="Wu C.I."/>
            <person name="Wu G."/>
            <person name="Yamamoto D."/>
            <person name="Yang H.P."/>
            <person name="Yang S.P."/>
            <person name="Yorke J.A."/>
            <person name="Yoshida K."/>
            <person name="Zdobnov E."/>
            <person name="Zhang P."/>
            <person name="Zhang Y."/>
            <person name="Zimin A.V."/>
            <person name="Baldwin J."/>
            <person name="Abdouelleil A."/>
            <person name="Abdulkadir J."/>
            <person name="Abebe A."/>
            <person name="Abera B."/>
            <person name="Abreu J."/>
            <person name="Acer S.C."/>
            <person name="Aftuck L."/>
            <person name="Alexander A."/>
            <person name="An P."/>
            <person name="Anderson E."/>
            <person name="Anderson S."/>
            <person name="Arachi H."/>
            <person name="Azer M."/>
            <person name="Bachantsang P."/>
            <person name="Barry A."/>
            <person name="Bayul T."/>
            <person name="Berlin A."/>
            <person name="Bessette D."/>
            <person name="Bloom T."/>
            <person name="Blye J."/>
            <person name="Boguslavskiy L."/>
            <person name="Bonnet C."/>
            <person name="Boukhgalter B."/>
            <person name="Bourzgui I."/>
            <person name="Brown A."/>
            <person name="Cahill P."/>
            <person name="Channer S."/>
            <person name="Cheshatsang Y."/>
            <person name="Chuda L."/>
            <person name="Citroen M."/>
            <person name="Collymore A."/>
            <person name="Cooke P."/>
            <person name="Costello M."/>
            <person name="D'Aco K."/>
            <person name="Daza R."/>
            <person name="De Haan G."/>
            <person name="DeGray S."/>
            <person name="DeMaso C."/>
            <person name="Dhargay N."/>
            <person name="Dooley K."/>
            <person name="Dooley E."/>
            <person name="Doricent M."/>
            <person name="Dorje P."/>
            <person name="Dorjee K."/>
            <person name="Dupes A."/>
            <person name="Elong R."/>
            <person name="Falk J."/>
            <person name="Farina A."/>
            <person name="Faro S."/>
            <person name="Ferguson D."/>
            <person name="Fisher S."/>
            <person name="Foley C.D."/>
            <person name="Franke A."/>
            <person name="Friedrich D."/>
            <person name="Gadbois L."/>
            <person name="Gearin G."/>
            <person name="Gearin C.R."/>
            <person name="Giannoukos G."/>
            <person name="Goode T."/>
            <person name="Graham J."/>
            <person name="Grandbois E."/>
            <person name="Grewal S."/>
            <person name="Gyaltsen K."/>
            <person name="Hafez N."/>
            <person name="Hagos B."/>
            <person name="Hall J."/>
            <person name="Henson C."/>
            <person name="Hollinger A."/>
            <person name="Honan T."/>
            <person name="Huard M.D."/>
            <person name="Hughes L."/>
            <person name="Hurhula B."/>
            <person name="Husby M.E."/>
            <person name="Kamat A."/>
            <person name="Kanga B."/>
            <person name="Kashin S."/>
            <person name="Khazanovich D."/>
            <person name="Kisner P."/>
            <person name="Lance K."/>
            <person name="Lara M."/>
            <person name="Lee W."/>
            <person name="Lennon N."/>
            <person name="Letendre F."/>
            <person name="LeVine R."/>
            <person name="Lipovsky A."/>
            <person name="Liu X."/>
            <person name="Liu J."/>
            <person name="Liu S."/>
            <person name="Lokyitsang T."/>
            <person name="Lokyitsang Y."/>
            <person name="Lubonja R."/>
            <person name="Lui A."/>
            <person name="MacDonald P."/>
            <person name="Magnisalis V."/>
            <person name="Maru K."/>
            <person name="Matthews C."/>
            <person name="McCusker W."/>
            <person name="McDonough S."/>
            <person name="Mehta T."/>
            <person name="Meldrim J."/>
            <person name="Meneus L."/>
            <person name="Mihai O."/>
            <person name="Mihalev A."/>
            <person name="Mihova T."/>
            <person name="Mittelman R."/>
            <person name="Mlenga V."/>
            <person name="Montmayeur A."/>
            <person name="Mulrain L."/>
            <person name="Navidi A."/>
            <person name="Naylor J."/>
            <person name="Negash T."/>
            <person name="Nguyen T."/>
            <person name="Nguyen N."/>
            <person name="Nicol R."/>
            <person name="Norbu C."/>
            <person name="Norbu N."/>
            <person name="Novod N."/>
            <person name="O'Neill B."/>
            <person name="Osman S."/>
            <person name="Markiewicz E."/>
            <person name="Oyono O.L."/>
            <person name="Patti C."/>
            <person name="Phunkhang P."/>
            <person name="Pierre F."/>
            <person name="Priest M."/>
            <person name="Raghuraman S."/>
            <person name="Rege F."/>
            <person name="Reyes R."/>
            <person name="Rise C."/>
            <person name="Rogov P."/>
            <person name="Ross K."/>
            <person name="Ryan E."/>
            <person name="Settipalli S."/>
            <person name="Shea T."/>
            <person name="Sherpa N."/>
            <person name="Shi L."/>
            <person name="Shih D."/>
            <person name="Sparrow T."/>
            <person name="Spaulding J."/>
            <person name="Stalker J."/>
            <person name="Stange-Thomann N."/>
            <person name="Stavropoulos S."/>
            <person name="Stone C."/>
            <person name="Strader C."/>
            <person name="Tesfaye S."/>
            <person name="Thomson T."/>
            <person name="Thoulutsang Y."/>
            <person name="Thoulutsang D."/>
            <person name="Topham K."/>
            <person name="Topping I."/>
            <person name="Tsamla T."/>
            <person name="Vassiliev H."/>
            <person name="Vo A."/>
            <person name="Wangchuk T."/>
            <person name="Wangdi T."/>
            <person name="Weiand M."/>
            <person name="Wilkinson J."/>
            <person name="Wilson A."/>
            <person name="Yadav S."/>
            <person name="Young G."/>
            <person name="Yu Q."/>
            <person name="Zembek L."/>
            <person name="Zhong D."/>
            <person name="Zimmer A."/>
            <person name="Zwirko Z."/>
            <person name="Jaffe D.B."/>
            <person name="Alvarez P."/>
            <person name="Brockman W."/>
            <person name="Butler J."/>
            <person name="Chin C."/>
            <person name="Gnerre S."/>
            <person name="Grabherr M."/>
            <person name="Kleber M."/>
            <person name="Mauceli E."/>
            <person name="MacCallum I."/>
        </authorList>
    </citation>
    <scope>NUCLEOTIDE SEQUENCE [LARGE SCALE GENOMIC DNA]</scope>
    <source>
        <strain evidence="8">Tucson 14030-0811.24</strain>
    </source>
</reference>
<dbReference type="Gene3D" id="1.25.10.10">
    <property type="entry name" value="Leucine-rich Repeat Variant"/>
    <property type="match status" value="1"/>
</dbReference>
<evidence type="ECO:0000256" key="2">
    <source>
        <dbReference type="ARBA" id="ARBA00022448"/>
    </source>
</evidence>
<dbReference type="OrthoDB" id="29145at2759"/>
<dbReference type="PhylomeDB" id="B4NNB1"/>
<dbReference type="InterPro" id="IPR016024">
    <property type="entry name" value="ARM-type_fold"/>
</dbReference>
<dbReference type="EMBL" id="CH964282">
    <property type="protein sequence ID" value="EDW85850.1"/>
    <property type="molecule type" value="Genomic_DNA"/>
</dbReference>
<feature type="repeat" description="ARM" evidence="6">
    <location>
        <begin position="280"/>
        <end position="314"/>
    </location>
</feature>
<dbReference type="PROSITE" id="PS50176">
    <property type="entry name" value="ARM_REPEAT"/>
    <property type="match status" value="1"/>
</dbReference>
<dbReference type="InParanoid" id="B4NNB1"/>
<dbReference type="HOGENOM" id="CLU_018084_6_0_1"/>
<evidence type="ECO:0000313" key="8">
    <source>
        <dbReference type="Proteomes" id="UP000007798"/>
    </source>
</evidence>
<dbReference type="GO" id="GO:0005737">
    <property type="term" value="C:cytoplasm"/>
    <property type="evidence" value="ECO:0007669"/>
    <property type="project" value="InterPro"/>
</dbReference>
<dbReference type="GO" id="GO:0006606">
    <property type="term" value="P:protein import into nucleus"/>
    <property type="evidence" value="ECO:0007669"/>
    <property type="project" value="InterPro"/>
</dbReference>
<evidence type="ECO:0000256" key="3">
    <source>
        <dbReference type="ARBA" id="ARBA00022737"/>
    </source>
</evidence>
<evidence type="ECO:0000256" key="4">
    <source>
        <dbReference type="ARBA" id="ARBA00022927"/>
    </source>
</evidence>